<evidence type="ECO:0000313" key="4">
    <source>
        <dbReference type="Proteomes" id="UP000037515"/>
    </source>
</evidence>
<protein>
    <submittedName>
        <fullName evidence="3">Uncharacterized protein</fullName>
    </submittedName>
</protein>
<dbReference type="Proteomes" id="UP000037515">
    <property type="component" value="Unassembled WGS sequence"/>
</dbReference>
<dbReference type="OrthoDB" id="5906607at2"/>
<keyword evidence="4" id="KW-1185">Reference proteome</keyword>
<proteinExistence type="predicted"/>
<dbReference type="RefSeq" id="WP_053396201.1">
    <property type="nucleotide sequence ID" value="NZ_LHPJ01000009.1"/>
</dbReference>
<evidence type="ECO:0000313" key="3">
    <source>
        <dbReference type="EMBL" id="KOO02970.1"/>
    </source>
</evidence>
<sequence>MKKRWILSLTCVLGIVSWFHLQQASGTLNASATAAHPQNASNFETKATLDSVSNRQASQQTGKSPISALVLITEDAADSGNPTGAVQENVADSSSHEEQRQQEAEYWPETRTINGEANLSNTATSTNGKPYINQHVYQRLQQELSGWELVEDKPTNFRLWVADLFDDPEHDFVSIRIELKLQGVKMSGSSALTFRGIPKATASPQLKISAKDDHHGNDEEAWVSAHFDLSLTHAAELNRHPLEGETVYRLETTHNLNNQYTLYEVVYCEAFKFVQQEVFYAASNNKTQCPTEEQLRKVGSYTVNADTLIVSSNQSFLDAEQTWKLKKQYPSVKHPEVTNYFVSVHNGKQFESYTMQKDRAVFEERINATTGQYLYQIAWFDYLLPLPSGDYLITEVGNYIYDHGSESVGPYNETIDSDLNLRSYNKNLSCRNIATWYESQVIAGKGNYDIDLISSQLPYEPTYNIDCFEYVSNLVTGQRSLAFDLNYSPYDEPVAGQVYSYILRPKPQYAERLEELKLNLIYHHPRN</sequence>
<feature type="signal peptide" evidence="2">
    <location>
        <begin position="1"/>
        <end position="24"/>
    </location>
</feature>
<dbReference type="PATRIC" id="fig|693.5.peg.2607"/>
<reference evidence="4" key="1">
    <citation type="submission" date="2015-08" db="EMBL/GenBank/DDBJ databases">
        <title>Vibrio galatheae sp. nov., a novel member of the Vibrionaceae family isolated from the Solomon Islands.</title>
        <authorList>
            <person name="Giubergia S."/>
            <person name="Machado H."/>
            <person name="Mateiu R.V."/>
            <person name="Gram L."/>
        </authorList>
    </citation>
    <scope>NUCLEOTIDE SEQUENCE [LARGE SCALE GENOMIC DNA]</scope>
    <source>
        <strain evidence="4">DSM 19584</strain>
    </source>
</reference>
<comment type="caution">
    <text evidence="3">The sequence shown here is derived from an EMBL/GenBank/DDBJ whole genome shotgun (WGS) entry which is preliminary data.</text>
</comment>
<dbReference type="EMBL" id="LHPJ01000009">
    <property type="protein sequence ID" value="KOO02970.1"/>
    <property type="molecule type" value="Genomic_DNA"/>
</dbReference>
<dbReference type="STRING" id="693.AKJ17_12725"/>
<feature type="compositionally biased region" description="Basic and acidic residues" evidence="1">
    <location>
        <begin position="94"/>
        <end position="103"/>
    </location>
</feature>
<organism evidence="3 4">
    <name type="scientific">Vibrio nereis</name>
    <dbReference type="NCBI Taxonomy" id="693"/>
    <lineage>
        <taxon>Bacteria</taxon>
        <taxon>Pseudomonadati</taxon>
        <taxon>Pseudomonadota</taxon>
        <taxon>Gammaproteobacteria</taxon>
        <taxon>Vibrionales</taxon>
        <taxon>Vibrionaceae</taxon>
        <taxon>Vibrio</taxon>
    </lineage>
</organism>
<feature type="region of interest" description="Disordered" evidence="1">
    <location>
        <begin position="77"/>
        <end position="106"/>
    </location>
</feature>
<keyword evidence="2" id="KW-0732">Signal</keyword>
<feature type="chain" id="PRO_5005600021" evidence="2">
    <location>
        <begin position="25"/>
        <end position="527"/>
    </location>
</feature>
<dbReference type="AlphaFoldDB" id="A0A0M0HLP2"/>
<evidence type="ECO:0000256" key="1">
    <source>
        <dbReference type="SAM" id="MobiDB-lite"/>
    </source>
</evidence>
<name>A0A0M0HLP2_VIBNE</name>
<gene>
    <name evidence="3" type="ORF">AKJ17_12725</name>
</gene>
<feature type="compositionally biased region" description="Polar residues" evidence="1">
    <location>
        <begin position="80"/>
        <end position="93"/>
    </location>
</feature>
<accession>A0A0M0HLP2</accession>
<evidence type="ECO:0000256" key="2">
    <source>
        <dbReference type="SAM" id="SignalP"/>
    </source>
</evidence>